<proteinExistence type="inferred from homology"/>
<dbReference type="GO" id="GO:0016973">
    <property type="term" value="P:poly(A)+ mRNA export from nucleus"/>
    <property type="evidence" value="ECO:0007669"/>
    <property type="project" value="TreeGrafter"/>
</dbReference>
<dbReference type="GO" id="GO:0031080">
    <property type="term" value="C:nuclear pore outer ring"/>
    <property type="evidence" value="ECO:0007669"/>
    <property type="project" value="TreeGrafter"/>
</dbReference>
<dbReference type="Pfam" id="PF08801">
    <property type="entry name" value="Nucleoporin_N"/>
    <property type="match status" value="1"/>
</dbReference>
<dbReference type="SUPFAM" id="SSF117289">
    <property type="entry name" value="Nucleoporin domain"/>
    <property type="match status" value="1"/>
</dbReference>
<keyword evidence="4" id="KW-0539">Nucleus</keyword>
<evidence type="ECO:0000256" key="2">
    <source>
        <dbReference type="ARBA" id="ARBA00005569"/>
    </source>
</evidence>
<evidence type="ECO:0000256" key="1">
    <source>
        <dbReference type="ARBA" id="ARBA00004123"/>
    </source>
</evidence>
<evidence type="ECO:0000313" key="7">
    <source>
        <dbReference type="WBParaSite" id="PSAMB.scaffold9969size4475.g32920.t1"/>
    </source>
</evidence>
<dbReference type="GO" id="GO:0000972">
    <property type="term" value="P:transcription-dependent tethering of RNA polymerase II gene DNA at nuclear periphery"/>
    <property type="evidence" value="ECO:0007669"/>
    <property type="project" value="TreeGrafter"/>
</dbReference>
<name>A0A914XSH7_9BILA</name>
<protein>
    <submittedName>
        <fullName evidence="7">Nucleoporin Nup133/Nup155-like N-terminal domain-containing protein</fullName>
    </submittedName>
</protein>
<reference evidence="7" key="1">
    <citation type="submission" date="2022-11" db="UniProtKB">
        <authorList>
            <consortium name="WormBaseParasite"/>
        </authorList>
    </citation>
    <scope>IDENTIFICATION</scope>
</reference>
<evidence type="ECO:0000256" key="4">
    <source>
        <dbReference type="ARBA" id="ARBA00023242"/>
    </source>
</evidence>
<keyword evidence="6" id="KW-1185">Reference proteome</keyword>
<sequence>HCSAALSVNGWMWMVANRTLIIWRYADDPNARIRSHTLALVATGLQYSADMVCVYKKDSGSLPGVLAVCPEGLVRHWTAPNAAHCDIGIDFRGQVALSLKQVDRGRFLLSTTTDSLYLISVNTDSSGKQANLSVAQLQSRSMASGIGRRMSSLLWGASPVDGVRLLRTVVVGKDTALALTPTTIQVWSLSEERLDHEGNLDLLLVPFFMRSVWNLKSKTEQEHYRQQMRVWLIDVVPYKGGALLLAGAHNQAMAVDVHFGLAFIESLDGPPRSVEWFSLIKLKETFSYRSSNDEDVLFSLRLLCPAESARPDCKQMEGVLVVSKKSVTSLRLPESLDEDSGIIATHSTLFGQEFLGAGCDRQYSYVFLRDDGLMTIRLLPKGFDASGVADSKTLQMSEVRQSSSASSCDEDDGRAALFRMAFIHFAKKEMAKSRASLDELLSGADGSNDVATLAAGLCLAVVDDMPASDPRWVESVGEQQPQKKLEKQLAGSSLLIHYQLIDKRKTLNLVVSFLKTMDLWPKLKGSVSVTEYRRAPTAQSALTEYAEKLECCIELHGATKQKLPACLDDAMRSALQRRREHVPPSLTVQDVFFRRVSLFETVLLGLVEYEQHAITQLATSVERTALIHQVLPSFFLSHFVPVLSLRTPSSS</sequence>
<dbReference type="PANTHER" id="PTHR13405:SF11">
    <property type="entry name" value="NUCLEAR PORE COMPLEX PROTEIN NUP133"/>
    <property type="match status" value="1"/>
</dbReference>
<dbReference type="GO" id="GO:0017056">
    <property type="term" value="F:structural constituent of nuclear pore"/>
    <property type="evidence" value="ECO:0007669"/>
    <property type="project" value="InterPro"/>
</dbReference>
<dbReference type="InterPro" id="IPR015943">
    <property type="entry name" value="WD40/YVTN_repeat-like_dom_sf"/>
</dbReference>
<comment type="similarity">
    <text evidence="2">Belongs to the nucleoporin Nup133 family.</text>
</comment>
<organism evidence="6 7">
    <name type="scientific">Plectus sambesii</name>
    <dbReference type="NCBI Taxonomy" id="2011161"/>
    <lineage>
        <taxon>Eukaryota</taxon>
        <taxon>Metazoa</taxon>
        <taxon>Ecdysozoa</taxon>
        <taxon>Nematoda</taxon>
        <taxon>Chromadorea</taxon>
        <taxon>Plectida</taxon>
        <taxon>Plectina</taxon>
        <taxon>Plectoidea</taxon>
        <taxon>Plectidae</taxon>
        <taxon>Plectus</taxon>
    </lineage>
</organism>
<dbReference type="GO" id="GO:0006606">
    <property type="term" value="P:protein import into nucleus"/>
    <property type="evidence" value="ECO:0007669"/>
    <property type="project" value="TreeGrafter"/>
</dbReference>
<dbReference type="Gene3D" id="2.130.10.10">
    <property type="entry name" value="YVTN repeat-like/Quinoprotein amine dehydrogenase"/>
    <property type="match status" value="1"/>
</dbReference>
<evidence type="ECO:0000313" key="6">
    <source>
        <dbReference type="Proteomes" id="UP000887566"/>
    </source>
</evidence>
<keyword evidence="3" id="KW-0813">Transport</keyword>
<evidence type="ECO:0000259" key="5">
    <source>
        <dbReference type="Pfam" id="PF08801"/>
    </source>
</evidence>
<dbReference type="InterPro" id="IPR037624">
    <property type="entry name" value="Nup133-like"/>
</dbReference>
<dbReference type="WBParaSite" id="PSAMB.scaffold9969size4475.g32920.t1">
    <property type="protein sequence ID" value="PSAMB.scaffold9969size4475.g32920.t1"/>
    <property type="gene ID" value="PSAMB.scaffold9969size4475.g32920"/>
</dbReference>
<dbReference type="AlphaFoldDB" id="A0A914XSH7"/>
<comment type="subcellular location">
    <subcellularLocation>
        <location evidence="1">Nucleus</location>
    </subcellularLocation>
</comment>
<feature type="domain" description="Nucleoporin Nup133/Nup155-like N-terminal" evidence="5">
    <location>
        <begin position="7"/>
        <end position="209"/>
    </location>
</feature>
<dbReference type="InterPro" id="IPR014908">
    <property type="entry name" value="Nucleoporin_Nup133/Nup155_N"/>
</dbReference>
<dbReference type="PANTHER" id="PTHR13405">
    <property type="entry name" value="NUCLEAR PORE COMPLEX PROTEIN NUP133"/>
    <property type="match status" value="1"/>
</dbReference>
<evidence type="ECO:0000256" key="3">
    <source>
        <dbReference type="ARBA" id="ARBA00022448"/>
    </source>
</evidence>
<accession>A0A914XSH7</accession>
<dbReference type="Proteomes" id="UP000887566">
    <property type="component" value="Unplaced"/>
</dbReference>